<dbReference type="AlphaFoldDB" id="A0A1S8WSS4"/>
<keyword evidence="11" id="KW-1185">Reference proteome</keyword>
<evidence type="ECO:0000256" key="7">
    <source>
        <dbReference type="PROSITE-ProRule" id="PRU00339"/>
    </source>
</evidence>
<evidence type="ECO:0000256" key="5">
    <source>
        <dbReference type="ARBA" id="ARBA00022989"/>
    </source>
</evidence>
<dbReference type="EMBL" id="KV895246">
    <property type="protein sequence ID" value="OON17516.1"/>
    <property type="molecule type" value="Genomic_DNA"/>
</dbReference>
<evidence type="ECO:0000256" key="4">
    <source>
        <dbReference type="ARBA" id="ARBA00022824"/>
    </source>
</evidence>
<dbReference type="Gene3D" id="1.25.40.10">
    <property type="entry name" value="Tetratricopeptide repeat domain"/>
    <property type="match status" value="1"/>
</dbReference>
<evidence type="ECO:0000313" key="11">
    <source>
        <dbReference type="Proteomes" id="UP000243686"/>
    </source>
</evidence>
<name>A0A1S8WSS4_OPIVI</name>
<dbReference type="PANTHER" id="PTHR12906:SF0">
    <property type="entry name" value="GEL COMPLEX SUBUNIT OPTI"/>
    <property type="match status" value="1"/>
</dbReference>
<dbReference type="SUPFAM" id="SSF48452">
    <property type="entry name" value="TPR-like"/>
    <property type="match status" value="1"/>
</dbReference>
<dbReference type="InterPro" id="IPR019734">
    <property type="entry name" value="TPR_rpt"/>
</dbReference>
<evidence type="ECO:0000256" key="8">
    <source>
        <dbReference type="SAM" id="MobiDB-lite"/>
    </source>
</evidence>
<keyword evidence="5 9" id="KW-1133">Transmembrane helix</keyword>
<dbReference type="GO" id="GO:0097250">
    <property type="term" value="P:mitochondrial respirasome assembly"/>
    <property type="evidence" value="ECO:0007669"/>
    <property type="project" value="InterPro"/>
</dbReference>
<keyword evidence="6 9" id="KW-0472">Membrane</keyword>
<dbReference type="InterPro" id="IPR029008">
    <property type="entry name" value="EMC6-like"/>
</dbReference>
<reference evidence="10 11" key="1">
    <citation type="submission" date="2015-03" db="EMBL/GenBank/DDBJ databases">
        <title>Draft genome of the nematode, Opisthorchis viverrini.</title>
        <authorList>
            <person name="Mitreva M."/>
        </authorList>
    </citation>
    <scope>NUCLEOTIDE SEQUENCE [LARGE SCALE GENOMIC DNA]</scope>
    <source>
        <strain evidence="10">Khon Kaen</strain>
    </source>
</reference>
<keyword evidence="4" id="KW-0256">Endoplasmic reticulum</keyword>
<comment type="similarity">
    <text evidence="2">Belongs to the EMC6 family.</text>
</comment>
<feature type="repeat" description="TPR" evidence="7">
    <location>
        <begin position="477"/>
        <end position="510"/>
    </location>
</feature>
<accession>A0A1S8WSS4</accession>
<feature type="region of interest" description="Disordered" evidence="8">
    <location>
        <begin position="268"/>
        <end position="288"/>
    </location>
</feature>
<dbReference type="PROSITE" id="PS50005">
    <property type="entry name" value="TPR"/>
    <property type="match status" value="1"/>
</dbReference>
<feature type="transmembrane region" description="Helical" evidence="9">
    <location>
        <begin position="99"/>
        <end position="117"/>
    </location>
</feature>
<protein>
    <submittedName>
        <fullName evidence="10">Tetratricopeptide repeat protein</fullName>
    </submittedName>
</protein>
<dbReference type="InterPro" id="IPR010742">
    <property type="entry name" value="RCAF1"/>
</dbReference>
<dbReference type="GO" id="GO:0005739">
    <property type="term" value="C:mitochondrion"/>
    <property type="evidence" value="ECO:0007669"/>
    <property type="project" value="GOC"/>
</dbReference>
<dbReference type="GO" id="GO:0005789">
    <property type="term" value="C:endoplasmic reticulum membrane"/>
    <property type="evidence" value="ECO:0007669"/>
    <property type="project" value="UniProtKB-SubCell"/>
</dbReference>
<keyword evidence="7" id="KW-0802">TPR repeat</keyword>
<evidence type="ECO:0000256" key="9">
    <source>
        <dbReference type="SAM" id="Phobius"/>
    </source>
</evidence>
<feature type="non-terminal residue" evidence="10">
    <location>
        <position position="1"/>
    </location>
</feature>
<evidence type="ECO:0000256" key="2">
    <source>
        <dbReference type="ARBA" id="ARBA00009436"/>
    </source>
</evidence>
<feature type="transmembrane region" description="Helical" evidence="9">
    <location>
        <begin position="35"/>
        <end position="54"/>
    </location>
</feature>
<feature type="transmembrane region" description="Helical" evidence="9">
    <location>
        <begin position="59"/>
        <end position="79"/>
    </location>
</feature>
<comment type="subcellular location">
    <subcellularLocation>
        <location evidence="1">Endoplasmic reticulum membrane</location>
        <topology evidence="1">Multi-pass membrane protein</topology>
    </subcellularLocation>
</comment>
<dbReference type="Pfam" id="PF07019">
    <property type="entry name" value="EMC6"/>
    <property type="match status" value="1"/>
</dbReference>
<evidence type="ECO:0000256" key="3">
    <source>
        <dbReference type="ARBA" id="ARBA00022692"/>
    </source>
</evidence>
<dbReference type="SMART" id="SM00028">
    <property type="entry name" value="TPR"/>
    <property type="match status" value="2"/>
</dbReference>
<dbReference type="PANTHER" id="PTHR12906">
    <property type="entry name" value="PROTEIN C20ORF24 RAB5-INTERACTING PROTEIN"/>
    <property type="match status" value="1"/>
</dbReference>
<evidence type="ECO:0000256" key="1">
    <source>
        <dbReference type="ARBA" id="ARBA00004477"/>
    </source>
</evidence>
<feature type="non-terminal residue" evidence="10">
    <location>
        <position position="545"/>
    </location>
</feature>
<proteinExistence type="inferred from homology"/>
<dbReference type="Proteomes" id="UP000243686">
    <property type="component" value="Unassembled WGS sequence"/>
</dbReference>
<dbReference type="InterPro" id="IPR011990">
    <property type="entry name" value="TPR-like_helical_dom_sf"/>
</dbReference>
<keyword evidence="3 9" id="KW-0812">Transmembrane</keyword>
<gene>
    <name evidence="10" type="ORF">X801_06645</name>
</gene>
<evidence type="ECO:0000313" key="10">
    <source>
        <dbReference type="EMBL" id="OON17516.1"/>
    </source>
</evidence>
<evidence type="ECO:0000256" key="6">
    <source>
        <dbReference type="ARBA" id="ARBA00023136"/>
    </source>
</evidence>
<sequence length="545" mass="60460">TSHPKGILSNQYLVTFFKTFRPECTFEDKNEFLDIVYWLRQVFAVIIGIVWGLIPLKGVFAIILFFFVNILAVYLYAALFQRVDEDEYGGFVEIVKEGLMTAFSCFMVSWIVVYDYGLSTCGLPSHPVLLTSATRIRAGFTGNSKAVDGSTCTAVVDELDRNGLFFELCSVCGRHPGTLHQPEPLRQGCIFRFIIGHSPDMLDQQACSAFPNTRSMLESVLIGSVEGDTFRLKVTLLEHSRPSEDSSSSGACANFDLTIRMLHVHSPPACSHNQSTEQNADDPLSNPTSDWNPDLARFWYYRACYLKQRGNWLIQKHSERQGTDHTTNSSGVWASAFKCYSRGLQLATLARKAYETCAITDTLDRNTSFVAALCPQTALKEGGDGDAVLNLDHPEGLCIDTFESDGQAVERLEFSLLLNLALCQLKAGSAYSAAHNCTRALRMDPGWVKLAQSETYPNGSVGMALDAPSALSNQDIAKTLYRRAQSYVAVSKWEEAVSDLELAIRLQKDDSAKTGLALSEALLSHARQKMSQDDAKLAERLRNRR</sequence>
<organism evidence="10 11">
    <name type="scientific">Opisthorchis viverrini</name>
    <name type="common">Southeast Asian liver fluke</name>
    <dbReference type="NCBI Taxonomy" id="6198"/>
    <lineage>
        <taxon>Eukaryota</taxon>
        <taxon>Metazoa</taxon>
        <taxon>Spiralia</taxon>
        <taxon>Lophotrochozoa</taxon>
        <taxon>Platyhelminthes</taxon>
        <taxon>Trematoda</taxon>
        <taxon>Digenea</taxon>
        <taxon>Opisthorchiida</taxon>
        <taxon>Opisthorchiata</taxon>
        <taxon>Opisthorchiidae</taxon>
        <taxon>Opisthorchis</taxon>
    </lineage>
</organism>